<dbReference type="InterPro" id="IPR035068">
    <property type="entry name" value="TldD/PmbA_N"/>
</dbReference>
<comment type="caution">
    <text evidence="8">The sequence shown here is derived from an EMBL/GenBank/DDBJ whole genome shotgun (WGS) entry which is preliminary data.</text>
</comment>
<dbReference type="EMBL" id="JAUQOM010000015">
    <property type="protein sequence ID" value="MDO7837070.1"/>
    <property type="molecule type" value="Genomic_DNA"/>
</dbReference>
<comment type="similarity">
    <text evidence="1">Belongs to the peptidase U62 family.</text>
</comment>
<protein>
    <submittedName>
        <fullName evidence="8">Metallopeptidase TldD-related protein</fullName>
    </submittedName>
</protein>
<feature type="domain" description="Metalloprotease TldD/E C-terminal" evidence="6">
    <location>
        <begin position="252"/>
        <end position="486"/>
    </location>
</feature>
<dbReference type="Pfam" id="PF19289">
    <property type="entry name" value="PmbA_TldD_3rd"/>
    <property type="match status" value="1"/>
</dbReference>
<dbReference type="SUPFAM" id="SSF111283">
    <property type="entry name" value="Putative modulator of DNA gyrase, PmbA/TldD"/>
    <property type="match status" value="1"/>
</dbReference>
<evidence type="ECO:0000313" key="8">
    <source>
        <dbReference type="EMBL" id="MDO7837070.1"/>
    </source>
</evidence>
<evidence type="ECO:0000313" key="9">
    <source>
        <dbReference type="Proteomes" id="UP001176471"/>
    </source>
</evidence>
<evidence type="ECO:0000256" key="4">
    <source>
        <dbReference type="ARBA" id="ARBA00023049"/>
    </source>
</evidence>
<dbReference type="Pfam" id="PF01523">
    <property type="entry name" value="PmbA_TldD_1st"/>
    <property type="match status" value="1"/>
</dbReference>
<feature type="domain" description="Metalloprotease TldD/E central" evidence="7">
    <location>
        <begin position="144"/>
        <end position="245"/>
    </location>
</feature>
<organism evidence="8 9">
    <name type="scientific">Sphingobium cyanobacteriorum</name>
    <dbReference type="NCBI Taxonomy" id="3063954"/>
    <lineage>
        <taxon>Bacteria</taxon>
        <taxon>Pseudomonadati</taxon>
        <taxon>Pseudomonadota</taxon>
        <taxon>Alphaproteobacteria</taxon>
        <taxon>Sphingomonadales</taxon>
        <taxon>Sphingomonadaceae</taxon>
        <taxon>Sphingobium</taxon>
    </lineage>
</organism>
<keyword evidence="4" id="KW-0482">Metalloprotease</keyword>
<evidence type="ECO:0000259" key="7">
    <source>
        <dbReference type="Pfam" id="PF19290"/>
    </source>
</evidence>
<dbReference type="InterPro" id="IPR002510">
    <property type="entry name" value="Metalloprtase-TldD/E_N"/>
</dbReference>
<dbReference type="PANTHER" id="PTHR30624">
    <property type="entry name" value="UNCHARACTERIZED PROTEIN TLDD AND PMBA"/>
    <property type="match status" value="1"/>
</dbReference>
<dbReference type="InterPro" id="IPR036059">
    <property type="entry name" value="TldD/PmbA_sf"/>
</dbReference>
<dbReference type="Gene3D" id="3.30.2290.10">
    <property type="entry name" value="PmbA/TldD superfamily"/>
    <property type="match status" value="1"/>
</dbReference>
<evidence type="ECO:0000256" key="2">
    <source>
        <dbReference type="ARBA" id="ARBA00022670"/>
    </source>
</evidence>
<accession>A0ABT8ZTK4</accession>
<dbReference type="RefSeq" id="WP_304537377.1">
    <property type="nucleotide sequence ID" value="NZ_JAUQOM010000015.1"/>
</dbReference>
<dbReference type="PANTHER" id="PTHR30624:SF4">
    <property type="entry name" value="METALLOPROTEASE TLDD"/>
    <property type="match status" value="1"/>
</dbReference>
<dbReference type="Pfam" id="PF19290">
    <property type="entry name" value="PmbA_TldD_2nd"/>
    <property type="match status" value="1"/>
</dbReference>
<reference evidence="8" key="1">
    <citation type="submission" date="2023-07" db="EMBL/GenBank/DDBJ databases">
        <title>Bacterial whole genome sequence for Sphingobium sp. HBC34.</title>
        <authorList>
            <person name="Le V."/>
            <person name="Ko S.-R."/>
            <person name="Ahn C.-Y."/>
            <person name="Oh H.-M."/>
        </authorList>
    </citation>
    <scope>NUCLEOTIDE SEQUENCE</scope>
    <source>
        <strain evidence="8">HBC34</strain>
    </source>
</reference>
<keyword evidence="2" id="KW-0645">Protease</keyword>
<dbReference type="InterPro" id="IPR051463">
    <property type="entry name" value="Peptidase_U62_metallo"/>
</dbReference>
<sequence>MIAEVENEPAGTIFDIATARILTPAGLAPADLSRTLGALASAGTDLADLFFETKRTRTFRLEDGRVAGGSFQIAQGVGARSARGGQVAFAHSADMGAGALATLADAVRALDGGTGGEVAVPLVGQPPVHDLYPPIDLNGADSAAPWIALLGRIDAQARAVDPRVVRVEADLRTADQAILFADLDGRIAADVRPSMQLFVTVVAQAAGRRARGQAGFGGRHGAEVLVGATLDALIRRAVEMACINLDARPAPTGTMPVVLGPGYPGVLFHEAIGHGLEGDHHRKNQSAFAGRMGERIAAKGVTVVDDGSLPGRIGSLGVDDEGAKGARTMLIEDGVLTGLIQDRLNAGLMNDLPTGNGRRQSYAHLPMPRMTNTFLLAGAHQPGDIIGSVKDGIYATAFGGGRVDIVSGRFNFTTTQAWLIENGRITAPVEGATLIGVGHQALKHISMVGDDLALDDGVASCSKQGQHLDVGVGQPTIRIDQMMVGGAS</sequence>
<keyword evidence="3" id="KW-0378">Hydrolase</keyword>
<keyword evidence="9" id="KW-1185">Reference proteome</keyword>
<evidence type="ECO:0000256" key="1">
    <source>
        <dbReference type="ARBA" id="ARBA00005836"/>
    </source>
</evidence>
<dbReference type="InterPro" id="IPR045569">
    <property type="entry name" value="Metalloprtase-TldD/E_C"/>
</dbReference>
<dbReference type="Proteomes" id="UP001176471">
    <property type="component" value="Unassembled WGS sequence"/>
</dbReference>
<name>A0ABT8ZTK4_9SPHN</name>
<evidence type="ECO:0000259" key="5">
    <source>
        <dbReference type="Pfam" id="PF01523"/>
    </source>
</evidence>
<proteinExistence type="inferred from homology"/>
<evidence type="ECO:0000256" key="3">
    <source>
        <dbReference type="ARBA" id="ARBA00022801"/>
    </source>
</evidence>
<evidence type="ECO:0000259" key="6">
    <source>
        <dbReference type="Pfam" id="PF19289"/>
    </source>
</evidence>
<feature type="domain" description="Metalloprotease TldD/E N-terminal" evidence="5">
    <location>
        <begin position="47"/>
        <end position="108"/>
    </location>
</feature>
<dbReference type="InterPro" id="IPR025502">
    <property type="entry name" value="TldD"/>
</dbReference>
<dbReference type="PIRSF" id="PIRSF004919">
    <property type="entry name" value="TldD"/>
    <property type="match status" value="1"/>
</dbReference>
<dbReference type="InterPro" id="IPR045570">
    <property type="entry name" value="Metalloprtase-TldD/E_cen_dom"/>
</dbReference>
<gene>
    <name evidence="8" type="ORF">Q4610_18660</name>
</gene>